<sequence>MTGLPRYWMPGPPRMWRHTGGPYYAEAAAHPQRIPSGPRTVHRTHRRHATVSRLTPAPAVAQPRPDRPLRSQPESAGEQVYRRSLLAENVSFSERVGMAEYRIDDLVRLSGVSSRNIRAYQERGLLQKPARSGRVAIYDERHLWTLEVITFLLQKGYTVAHIADFIDGFDRNLGLADILGLRNLAEKTGMEQVFMAPWNTGRRHSEKAREPNTPLQIDHSGQLARKLLRYGIARQEGDDLVLVDDDIAQRVAAAKDQTFYLRLLIGVTEATQDAVQNLADLTVDELRDRLVEQYGEGWIAPQEQRAELAAIITDVREIGAGIVGSRLNEALESSVLRVVGQYLEGVMTRHNLTSAELARALGAEESERE</sequence>
<dbReference type="Proteomes" id="UP000570678">
    <property type="component" value="Unassembled WGS sequence"/>
</dbReference>
<dbReference type="PANTHER" id="PTHR30204:SF93">
    <property type="entry name" value="HTH MERR-TYPE DOMAIN-CONTAINING PROTEIN"/>
    <property type="match status" value="1"/>
</dbReference>
<dbReference type="GO" id="GO:0003700">
    <property type="term" value="F:DNA-binding transcription factor activity"/>
    <property type="evidence" value="ECO:0007669"/>
    <property type="project" value="InterPro"/>
</dbReference>
<dbReference type="InterPro" id="IPR000551">
    <property type="entry name" value="MerR-type_HTH_dom"/>
</dbReference>
<evidence type="ECO:0000256" key="2">
    <source>
        <dbReference type="SAM" id="MobiDB-lite"/>
    </source>
</evidence>
<organism evidence="4 5">
    <name type="scientific">Nocardia flavorosea</name>
    <dbReference type="NCBI Taxonomy" id="53429"/>
    <lineage>
        <taxon>Bacteria</taxon>
        <taxon>Bacillati</taxon>
        <taxon>Actinomycetota</taxon>
        <taxon>Actinomycetes</taxon>
        <taxon>Mycobacteriales</taxon>
        <taxon>Nocardiaceae</taxon>
        <taxon>Nocardia</taxon>
    </lineage>
</organism>
<evidence type="ECO:0000256" key="1">
    <source>
        <dbReference type="ARBA" id="ARBA00023125"/>
    </source>
</evidence>
<dbReference type="PANTHER" id="PTHR30204">
    <property type="entry name" value="REDOX-CYCLING DRUG-SENSING TRANSCRIPTIONAL ACTIVATOR SOXR"/>
    <property type="match status" value="1"/>
</dbReference>
<comment type="caution">
    <text evidence="4">The sequence shown here is derived from an EMBL/GenBank/DDBJ whole genome shotgun (WGS) entry which is preliminary data.</text>
</comment>
<dbReference type="GO" id="GO:0003677">
    <property type="term" value="F:DNA binding"/>
    <property type="evidence" value="ECO:0007669"/>
    <property type="project" value="UniProtKB-KW"/>
</dbReference>
<evidence type="ECO:0000259" key="3">
    <source>
        <dbReference type="PROSITE" id="PS50937"/>
    </source>
</evidence>
<name>A0A846YQT9_9NOCA</name>
<reference evidence="4 5" key="1">
    <citation type="submission" date="2020-04" db="EMBL/GenBank/DDBJ databases">
        <title>MicrobeNet Type strains.</title>
        <authorList>
            <person name="Nicholson A.C."/>
        </authorList>
    </citation>
    <scope>NUCLEOTIDE SEQUENCE [LARGE SCALE GENOMIC DNA]</scope>
    <source>
        <strain evidence="4 5">JCM 3332</strain>
    </source>
</reference>
<dbReference type="InterPro" id="IPR009061">
    <property type="entry name" value="DNA-bd_dom_put_sf"/>
</dbReference>
<feature type="domain" description="HTH merR-type" evidence="3">
    <location>
        <begin position="100"/>
        <end position="168"/>
    </location>
</feature>
<proteinExistence type="predicted"/>
<dbReference type="InterPro" id="IPR047057">
    <property type="entry name" value="MerR_fam"/>
</dbReference>
<feature type="region of interest" description="Disordered" evidence="2">
    <location>
        <begin position="47"/>
        <end position="77"/>
    </location>
</feature>
<dbReference type="PROSITE" id="PS50937">
    <property type="entry name" value="HTH_MERR_2"/>
    <property type="match status" value="1"/>
</dbReference>
<keyword evidence="5" id="KW-1185">Reference proteome</keyword>
<protein>
    <submittedName>
        <fullName evidence="4">MerR family transcriptional regulator</fullName>
    </submittedName>
</protein>
<dbReference type="SUPFAM" id="SSF46955">
    <property type="entry name" value="Putative DNA-binding domain"/>
    <property type="match status" value="1"/>
</dbReference>
<dbReference type="EMBL" id="JAAXOT010000020">
    <property type="protein sequence ID" value="NKY60071.1"/>
    <property type="molecule type" value="Genomic_DNA"/>
</dbReference>
<evidence type="ECO:0000313" key="5">
    <source>
        <dbReference type="Proteomes" id="UP000570678"/>
    </source>
</evidence>
<dbReference type="Pfam" id="PF13411">
    <property type="entry name" value="MerR_1"/>
    <property type="match status" value="1"/>
</dbReference>
<accession>A0A846YQT9</accession>
<dbReference type="SMART" id="SM00422">
    <property type="entry name" value="HTH_MERR"/>
    <property type="match status" value="1"/>
</dbReference>
<dbReference type="AlphaFoldDB" id="A0A846YQT9"/>
<evidence type="ECO:0000313" key="4">
    <source>
        <dbReference type="EMBL" id="NKY60071.1"/>
    </source>
</evidence>
<keyword evidence="1" id="KW-0238">DNA-binding</keyword>
<gene>
    <name evidence="4" type="ORF">HGA15_28800</name>
</gene>
<dbReference type="Gene3D" id="1.10.1660.10">
    <property type="match status" value="1"/>
</dbReference>
<dbReference type="RefSeq" id="WP_084492481.1">
    <property type="nucleotide sequence ID" value="NZ_JAAXOT010000020.1"/>
</dbReference>